<protein>
    <submittedName>
        <fullName evidence="1">Uncharacterized protein</fullName>
    </submittedName>
</protein>
<dbReference type="Proteomes" id="UP001516400">
    <property type="component" value="Unassembled WGS sequence"/>
</dbReference>
<evidence type="ECO:0000313" key="2">
    <source>
        <dbReference type="Proteomes" id="UP001516400"/>
    </source>
</evidence>
<keyword evidence="2" id="KW-1185">Reference proteome</keyword>
<gene>
    <name evidence="1" type="ORF">HHI36_001661</name>
</gene>
<evidence type="ECO:0000313" key="1">
    <source>
        <dbReference type="EMBL" id="KAL3287184.1"/>
    </source>
</evidence>
<dbReference type="EMBL" id="JABFTP020000185">
    <property type="protein sequence ID" value="KAL3287184.1"/>
    <property type="molecule type" value="Genomic_DNA"/>
</dbReference>
<accession>A0ABD2P8L3</accession>
<sequence>MHMEHYKSKERKKKETEENCLLPQDFSNFFAQVADKLIDKIPNTKDDPLEYLKGLFPPTTEFEFREVTLVELRDIINQMKNKKSSDIYGMTVEIVMSLRNLIISPLTKLINHSIRSCVFPRVLK</sequence>
<reference evidence="1 2" key="1">
    <citation type="journal article" date="2021" name="BMC Biol.">
        <title>Horizontally acquired antibacterial genes associated with adaptive radiation of ladybird beetles.</title>
        <authorList>
            <person name="Li H.S."/>
            <person name="Tang X.F."/>
            <person name="Huang Y.H."/>
            <person name="Xu Z.Y."/>
            <person name="Chen M.L."/>
            <person name="Du X.Y."/>
            <person name="Qiu B.Y."/>
            <person name="Chen P.T."/>
            <person name="Zhang W."/>
            <person name="Slipinski A."/>
            <person name="Escalona H.E."/>
            <person name="Waterhouse R.M."/>
            <person name="Zwick A."/>
            <person name="Pang H."/>
        </authorList>
    </citation>
    <scope>NUCLEOTIDE SEQUENCE [LARGE SCALE GENOMIC DNA]</scope>
    <source>
        <strain evidence="1">SYSU2018</strain>
    </source>
</reference>
<organism evidence="1 2">
    <name type="scientific">Cryptolaemus montrouzieri</name>
    <dbReference type="NCBI Taxonomy" id="559131"/>
    <lineage>
        <taxon>Eukaryota</taxon>
        <taxon>Metazoa</taxon>
        <taxon>Ecdysozoa</taxon>
        <taxon>Arthropoda</taxon>
        <taxon>Hexapoda</taxon>
        <taxon>Insecta</taxon>
        <taxon>Pterygota</taxon>
        <taxon>Neoptera</taxon>
        <taxon>Endopterygota</taxon>
        <taxon>Coleoptera</taxon>
        <taxon>Polyphaga</taxon>
        <taxon>Cucujiformia</taxon>
        <taxon>Coccinelloidea</taxon>
        <taxon>Coccinellidae</taxon>
        <taxon>Scymninae</taxon>
        <taxon>Scymnini</taxon>
        <taxon>Cryptolaemus</taxon>
    </lineage>
</organism>
<dbReference type="AlphaFoldDB" id="A0ABD2P8L3"/>
<feature type="non-terminal residue" evidence="1">
    <location>
        <position position="124"/>
    </location>
</feature>
<comment type="caution">
    <text evidence="1">The sequence shown here is derived from an EMBL/GenBank/DDBJ whole genome shotgun (WGS) entry which is preliminary data.</text>
</comment>
<proteinExistence type="predicted"/>
<name>A0ABD2P8L3_9CUCU</name>